<evidence type="ECO:0000256" key="1">
    <source>
        <dbReference type="SAM" id="MobiDB-lite"/>
    </source>
</evidence>
<dbReference type="Proteomes" id="UP001146120">
    <property type="component" value="Unassembled WGS sequence"/>
</dbReference>
<reference evidence="2" key="1">
    <citation type="submission" date="2022-11" db="EMBL/GenBank/DDBJ databases">
        <authorList>
            <person name="Morgan W.R."/>
            <person name="Tartar A."/>
        </authorList>
    </citation>
    <scope>NUCLEOTIDE SEQUENCE</scope>
    <source>
        <strain evidence="2">ARSEF 373</strain>
    </source>
</reference>
<gene>
    <name evidence="2" type="ORF">N0F65_004961</name>
</gene>
<feature type="compositionally biased region" description="Basic and acidic residues" evidence="1">
    <location>
        <begin position="19"/>
        <end position="34"/>
    </location>
</feature>
<protein>
    <submittedName>
        <fullName evidence="2">Uncharacterized protein</fullName>
    </submittedName>
</protein>
<dbReference type="EMBL" id="DAKRPA010000260">
    <property type="protein sequence ID" value="DAZ94249.1"/>
    <property type="molecule type" value="Genomic_DNA"/>
</dbReference>
<evidence type="ECO:0000313" key="2">
    <source>
        <dbReference type="EMBL" id="DAZ94249.1"/>
    </source>
</evidence>
<feature type="region of interest" description="Disordered" evidence="1">
    <location>
        <begin position="1"/>
        <end position="34"/>
    </location>
</feature>
<accession>A0AAV2YMC6</accession>
<name>A0AAV2YMC6_9STRA</name>
<reference evidence="2" key="2">
    <citation type="journal article" date="2023" name="Microbiol Resour">
        <title>Decontamination and Annotation of the Draft Genome Sequence of the Oomycete Lagenidium giganteum ARSEF 373.</title>
        <authorList>
            <person name="Morgan W.R."/>
            <person name="Tartar A."/>
        </authorList>
    </citation>
    <scope>NUCLEOTIDE SEQUENCE</scope>
    <source>
        <strain evidence="2">ARSEF 373</strain>
    </source>
</reference>
<proteinExistence type="predicted"/>
<sequence>MTKVARRARHSEMALGAKRNQDERDALGEAAHPK</sequence>
<dbReference type="AlphaFoldDB" id="A0AAV2YMC6"/>
<evidence type="ECO:0000313" key="3">
    <source>
        <dbReference type="Proteomes" id="UP001146120"/>
    </source>
</evidence>
<keyword evidence="3" id="KW-1185">Reference proteome</keyword>
<comment type="caution">
    <text evidence="2">The sequence shown here is derived from an EMBL/GenBank/DDBJ whole genome shotgun (WGS) entry which is preliminary data.</text>
</comment>
<organism evidence="2 3">
    <name type="scientific">Lagenidium giganteum</name>
    <dbReference type="NCBI Taxonomy" id="4803"/>
    <lineage>
        <taxon>Eukaryota</taxon>
        <taxon>Sar</taxon>
        <taxon>Stramenopiles</taxon>
        <taxon>Oomycota</taxon>
        <taxon>Peronosporomycetes</taxon>
        <taxon>Pythiales</taxon>
        <taxon>Pythiaceae</taxon>
    </lineage>
</organism>